<comment type="caution">
    <text evidence="2">The sequence shown here is derived from an EMBL/GenBank/DDBJ whole genome shotgun (WGS) entry which is preliminary data.</text>
</comment>
<accession>A0A6B0R8S4</accession>
<protein>
    <recommendedName>
        <fullName evidence="4">Tau-tubulin kinase 1</fullName>
    </recommendedName>
</protein>
<evidence type="ECO:0000313" key="3">
    <source>
        <dbReference type="Proteomes" id="UP000322234"/>
    </source>
</evidence>
<feature type="compositionally biased region" description="Low complexity" evidence="1">
    <location>
        <begin position="13"/>
        <end position="22"/>
    </location>
</feature>
<proteinExistence type="predicted"/>
<feature type="region of interest" description="Disordered" evidence="1">
    <location>
        <begin position="158"/>
        <end position="243"/>
    </location>
</feature>
<feature type="region of interest" description="Disordered" evidence="1">
    <location>
        <begin position="47"/>
        <end position="146"/>
    </location>
</feature>
<feature type="compositionally biased region" description="Low complexity" evidence="1">
    <location>
        <begin position="158"/>
        <end position="168"/>
    </location>
</feature>
<gene>
    <name evidence="2" type="ORF">E5288_WYG011220</name>
</gene>
<sequence>MSSGGQASRSEELSSGGELGLEVTSDGRVAEEGASAHLENGIALSGLESCVPSAPPGSGPLEVTADSLPNGPALADGPAPVSLLEPGPEKLATISPSRHAVPGPRPRSRIPVLLSEEDTGSEPSGSLSAKERWGKRARPQQDLARLVMEKRQGRLLLRLASGASSSSSEEQRRASETLSGTGSEEDTPASEPAVPKKAGRAAATRSRIPRPISVRMPTPATAQQPPDRPQGAAPASDTAITSR</sequence>
<feature type="region of interest" description="Disordered" evidence="1">
    <location>
        <begin position="1"/>
        <end position="34"/>
    </location>
</feature>
<dbReference type="Proteomes" id="UP000322234">
    <property type="component" value="Unassembled WGS sequence"/>
</dbReference>
<evidence type="ECO:0000313" key="2">
    <source>
        <dbReference type="EMBL" id="MXQ85401.1"/>
    </source>
</evidence>
<organism evidence="2 3">
    <name type="scientific">Bos mutus</name>
    <name type="common">wild yak</name>
    <dbReference type="NCBI Taxonomy" id="72004"/>
    <lineage>
        <taxon>Eukaryota</taxon>
        <taxon>Metazoa</taxon>
        <taxon>Chordata</taxon>
        <taxon>Craniata</taxon>
        <taxon>Vertebrata</taxon>
        <taxon>Euteleostomi</taxon>
        <taxon>Mammalia</taxon>
        <taxon>Eutheria</taxon>
        <taxon>Laurasiatheria</taxon>
        <taxon>Artiodactyla</taxon>
        <taxon>Ruminantia</taxon>
        <taxon>Pecora</taxon>
        <taxon>Bovidae</taxon>
        <taxon>Bovinae</taxon>
        <taxon>Bos</taxon>
    </lineage>
</organism>
<keyword evidence="3" id="KW-1185">Reference proteome</keyword>
<name>A0A6B0R8S4_9CETA</name>
<evidence type="ECO:0008006" key="4">
    <source>
        <dbReference type="Google" id="ProtNLM"/>
    </source>
</evidence>
<evidence type="ECO:0000256" key="1">
    <source>
        <dbReference type="SAM" id="MobiDB-lite"/>
    </source>
</evidence>
<dbReference type="AlphaFoldDB" id="A0A6B0R8S4"/>
<reference evidence="2" key="1">
    <citation type="submission" date="2019-10" db="EMBL/GenBank/DDBJ databases">
        <title>The sequence and de novo assembly of the wild yak genome.</title>
        <authorList>
            <person name="Liu Y."/>
        </authorList>
    </citation>
    <scope>NUCLEOTIDE SEQUENCE [LARGE SCALE GENOMIC DNA]</scope>
    <source>
        <strain evidence="2">WY2019</strain>
    </source>
</reference>
<dbReference type="EMBL" id="VBQZ03000026">
    <property type="protein sequence ID" value="MXQ85401.1"/>
    <property type="molecule type" value="Genomic_DNA"/>
</dbReference>